<accession>A0A0E9Q6M2</accession>
<name>A0A0E9Q6M2_ANGAN</name>
<evidence type="ECO:0000313" key="1">
    <source>
        <dbReference type="EMBL" id="JAH12384.1"/>
    </source>
</evidence>
<protein>
    <submittedName>
        <fullName evidence="1">Uncharacterized protein</fullName>
    </submittedName>
</protein>
<proteinExistence type="predicted"/>
<dbReference type="EMBL" id="GBXM01096193">
    <property type="protein sequence ID" value="JAH12384.1"/>
    <property type="molecule type" value="Transcribed_RNA"/>
</dbReference>
<reference evidence="1" key="2">
    <citation type="journal article" date="2015" name="Fish Shellfish Immunol.">
        <title>Early steps in the European eel (Anguilla anguilla)-Vibrio vulnificus interaction in the gills: Role of the RtxA13 toxin.</title>
        <authorList>
            <person name="Callol A."/>
            <person name="Pajuelo D."/>
            <person name="Ebbesson L."/>
            <person name="Teles M."/>
            <person name="MacKenzie S."/>
            <person name="Amaro C."/>
        </authorList>
    </citation>
    <scope>NUCLEOTIDE SEQUENCE</scope>
</reference>
<organism evidence="1">
    <name type="scientific">Anguilla anguilla</name>
    <name type="common">European freshwater eel</name>
    <name type="synonym">Muraena anguilla</name>
    <dbReference type="NCBI Taxonomy" id="7936"/>
    <lineage>
        <taxon>Eukaryota</taxon>
        <taxon>Metazoa</taxon>
        <taxon>Chordata</taxon>
        <taxon>Craniata</taxon>
        <taxon>Vertebrata</taxon>
        <taxon>Euteleostomi</taxon>
        <taxon>Actinopterygii</taxon>
        <taxon>Neopterygii</taxon>
        <taxon>Teleostei</taxon>
        <taxon>Anguilliformes</taxon>
        <taxon>Anguillidae</taxon>
        <taxon>Anguilla</taxon>
    </lineage>
</organism>
<dbReference type="AlphaFoldDB" id="A0A0E9Q6M2"/>
<reference evidence="1" key="1">
    <citation type="submission" date="2014-11" db="EMBL/GenBank/DDBJ databases">
        <authorList>
            <person name="Amaro Gonzalez C."/>
        </authorList>
    </citation>
    <scope>NUCLEOTIDE SEQUENCE</scope>
</reference>
<sequence length="80" mass="9049">MKVIQIQDLKRKRKGEDSWQPDNGLRKTVYKTLSVSLSLPPSFSLADRGVSRRGRNVAITRLTCIVEGAWLRGGHINIRC</sequence>